<keyword evidence="1" id="KW-0408">Iron</keyword>
<sequence>MAFQALRLTDLSADQKAIVAKVSSSDKNVIRQFRELGLQRGVSVIVLANNPGAPLLVAVGDGRIAVNRDIADLVKVVLSDK</sequence>
<dbReference type="GO" id="GO:0046914">
    <property type="term" value="F:transition metal ion binding"/>
    <property type="evidence" value="ECO:0007669"/>
    <property type="project" value="InterPro"/>
</dbReference>
<gene>
    <name evidence="3" type="ORF">E5987_08295</name>
</gene>
<protein>
    <submittedName>
        <fullName evidence="3">Ferrous iron transport protein A</fullName>
    </submittedName>
</protein>
<dbReference type="Gene3D" id="2.30.30.90">
    <property type="match status" value="1"/>
</dbReference>
<dbReference type="RefSeq" id="WP_160335631.1">
    <property type="nucleotide sequence ID" value="NZ_CALPCR010000041.1"/>
</dbReference>
<dbReference type="InterPro" id="IPR008988">
    <property type="entry name" value="Transcriptional_repressor_C"/>
</dbReference>
<accession>A0A6L6YHI7</accession>
<dbReference type="Proteomes" id="UP000472580">
    <property type="component" value="Unassembled WGS sequence"/>
</dbReference>
<organism evidence="3 4">
    <name type="scientific">Parasutterella muris</name>
    <dbReference type="NCBI Taxonomy" id="2565572"/>
    <lineage>
        <taxon>Bacteria</taxon>
        <taxon>Pseudomonadati</taxon>
        <taxon>Pseudomonadota</taxon>
        <taxon>Betaproteobacteria</taxon>
        <taxon>Burkholderiales</taxon>
        <taxon>Sutterellaceae</taxon>
        <taxon>Parasutterella</taxon>
    </lineage>
</organism>
<dbReference type="InterPro" id="IPR038157">
    <property type="entry name" value="FeoA_core_dom"/>
</dbReference>
<evidence type="ECO:0000313" key="3">
    <source>
        <dbReference type="EMBL" id="MVX57205.1"/>
    </source>
</evidence>
<comment type="caution">
    <text evidence="3">The sequence shown here is derived from an EMBL/GenBank/DDBJ whole genome shotgun (WGS) entry which is preliminary data.</text>
</comment>
<evidence type="ECO:0000256" key="1">
    <source>
        <dbReference type="ARBA" id="ARBA00023004"/>
    </source>
</evidence>
<dbReference type="InterPro" id="IPR007167">
    <property type="entry name" value="Fe-transptr_FeoA-like"/>
</dbReference>
<keyword evidence="4" id="KW-1185">Reference proteome</keyword>
<reference evidence="3 4" key="1">
    <citation type="submission" date="2019-12" db="EMBL/GenBank/DDBJ databases">
        <title>Microbes associate with the intestines of laboratory mice.</title>
        <authorList>
            <person name="Navarre W."/>
            <person name="Wong E."/>
        </authorList>
    </citation>
    <scope>NUCLEOTIDE SEQUENCE [LARGE SCALE GENOMIC DNA]</scope>
    <source>
        <strain evidence="3 4">NM82_D38</strain>
    </source>
</reference>
<evidence type="ECO:0000313" key="4">
    <source>
        <dbReference type="Proteomes" id="UP000472580"/>
    </source>
</evidence>
<evidence type="ECO:0000259" key="2">
    <source>
        <dbReference type="SMART" id="SM00899"/>
    </source>
</evidence>
<dbReference type="OrthoDB" id="9155232at2"/>
<proteinExistence type="predicted"/>
<dbReference type="SMART" id="SM00899">
    <property type="entry name" value="FeoA"/>
    <property type="match status" value="1"/>
</dbReference>
<dbReference type="Pfam" id="PF04023">
    <property type="entry name" value="FeoA"/>
    <property type="match status" value="1"/>
</dbReference>
<dbReference type="AlphaFoldDB" id="A0A6L6YHI7"/>
<dbReference type="SUPFAM" id="SSF50037">
    <property type="entry name" value="C-terminal domain of transcriptional repressors"/>
    <property type="match status" value="1"/>
</dbReference>
<name>A0A6L6YHI7_9BURK</name>
<dbReference type="EMBL" id="WSRP01000024">
    <property type="protein sequence ID" value="MVX57205.1"/>
    <property type="molecule type" value="Genomic_DNA"/>
</dbReference>
<feature type="domain" description="Ferrous iron transporter FeoA-like" evidence="2">
    <location>
        <begin position="6"/>
        <end position="78"/>
    </location>
</feature>